<protein>
    <submittedName>
        <fullName evidence="2">Uncharacterized protein</fullName>
    </submittedName>
</protein>
<evidence type="ECO:0000313" key="1">
    <source>
        <dbReference type="Proteomes" id="UP000887569"/>
    </source>
</evidence>
<dbReference type="WBParaSite" id="PgE137_g001_t01">
    <property type="protein sequence ID" value="PgE137_g001_t01"/>
    <property type="gene ID" value="PgE137_g001"/>
</dbReference>
<reference evidence="2" key="1">
    <citation type="submission" date="2022-11" db="UniProtKB">
        <authorList>
            <consortium name="WormBaseParasite"/>
        </authorList>
    </citation>
    <scope>IDENTIFICATION</scope>
</reference>
<evidence type="ECO:0000313" key="2">
    <source>
        <dbReference type="WBParaSite" id="PgE137_g001_t01"/>
    </source>
</evidence>
<name>A0A915A108_PARUN</name>
<organism evidence="1 2">
    <name type="scientific">Parascaris univalens</name>
    <name type="common">Nematode worm</name>
    <dbReference type="NCBI Taxonomy" id="6257"/>
    <lineage>
        <taxon>Eukaryota</taxon>
        <taxon>Metazoa</taxon>
        <taxon>Ecdysozoa</taxon>
        <taxon>Nematoda</taxon>
        <taxon>Chromadorea</taxon>
        <taxon>Rhabditida</taxon>
        <taxon>Spirurina</taxon>
        <taxon>Ascaridomorpha</taxon>
        <taxon>Ascaridoidea</taxon>
        <taxon>Ascarididae</taxon>
        <taxon>Parascaris</taxon>
    </lineage>
</organism>
<dbReference type="AlphaFoldDB" id="A0A915A108"/>
<accession>A0A915A108</accession>
<dbReference type="Proteomes" id="UP000887569">
    <property type="component" value="Unplaced"/>
</dbReference>
<sequence length="73" mass="8123">MPVSAQKSLSSAEAIRSHYREQGCPATHTLRKVDVVDSCARLQWRHPSRVPVTIYGAVRPKDDSTCPHVVQVI</sequence>
<proteinExistence type="predicted"/>
<keyword evidence="1" id="KW-1185">Reference proteome</keyword>